<dbReference type="OrthoDB" id="9812260at2"/>
<protein>
    <recommendedName>
        <fullName evidence="1">diguanylate cyclase</fullName>
        <ecNumber evidence="1">2.7.7.65</ecNumber>
    </recommendedName>
</protein>
<dbReference type="PROSITE" id="PS50887">
    <property type="entry name" value="GGDEF"/>
    <property type="match status" value="1"/>
</dbReference>
<evidence type="ECO:0000313" key="8">
    <source>
        <dbReference type="Proteomes" id="UP000216188"/>
    </source>
</evidence>
<dbReference type="GeneID" id="93110631"/>
<dbReference type="Proteomes" id="UP000216188">
    <property type="component" value="Unassembled WGS sequence"/>
</dbReference>
<dbReference type="FunFam" id="3.30.70.270:FF:000001">
    <property type="entry name" value="Diguanylate cyclase domain protein"/>
    <property type="match status" value="1"/>
</dbReference>
<dbReference type="PANTHER" id="PTHR45138:SF9">
    <property type="entry name" value="DIGUANYLATE CYCLASE DGCM-RELATED"/>
    <property type="match status" value="1"/>
</dbReference>
<dbReference type="Gene3D" id="3.40.50.2300">
    <property type="match status" value="2"/>
</dbReference>
<organism evidence="7 8">
    <name type="scientific">Brucella pseudogrignonensis</name>
    <dbReference type="NCBI Taxonomy" id="419475"/>
    <lineage>
        <taxon>Bacteria</taxon>
        <taxon>Pseudomonadati</taxon>
        <taxon>Pseudomonadota</taxon>
        <taxon>Alphaproteobacteria</taxon>
        <taxon>Hyphomicrobiales</taxon>
        <taxon>Brucellaceae</taxon>
        <taxon>Brucella/Ochrobactrum group</taxon>
        <taxon>Brucella</taxon>
    </lineage>
</organism>
<comment type="catalytic activity">
    <reaction evidence="2">
        <text>2 GTP = 3',3'-c-di-GMP + 2 diphosphate</text>
        <dbReference type="Rhea" id="RHEA:24898"/>
        <dbReference type="ChEBI" id="CHEBI:33019"/>
        <dbReference type="ChEBI" id="CHEBI:37565"/>
        <dbReference type="ChEBI" id="CHEBI:58805"/>
        <dbReference type="EC" id="2.7.7.65"/>
    </reaction>
</comment>
<evidence type="ECO:0000259" key="4">
    <source>
        <dbReference type="PROSITE" id="PS50110"/>
    </source>
</evidence>
<evidence type="ECO:0000313" key="7">
    <source>
        <dbReference type="EMBL" id="OYR20600.1"/>
    </source>
</evidence>
<dbReference type="GO" id="GO:0005886">
    <property type="term" value="C:plasma membrane"/>
    <property type="evidence" value="ECO:0007669"/>
    <property type="project" value="TreeGrafter"/>
</dbReference>
<comment type="caution">
    <text evidence="3">Lacks conserved residue(s) required for the propagation of feature annotation.</text>
</comment>
<dbReference type="EC" id="2.7.7.65" evidence="1"/>
<evidence type="ECO:0000313" key="9">
    <source>
        <dbReference type="Proteomes" id="UP000526233"/>
    </source>
</evidence>
<dbReference type="RefSeq" id="WP_007878619.1">
    <property type="nucleotide sequence ID" value="NZ_CAXURC020000002.1"/>
</dbReference>
<dbReference type="InterPro" id="IPR029787">
    <property type="entry name" value="Nucleotide_cyclase"/>
</dbReference>
<dbReference type="Pfam" id="PF00072">
    <property type="entry name" value="Response_reg"/>
    <property type="match status" value="2"/>
</dbReference>
<dbReference type="PROSITE" id="PS50110">
    <property type="entry name" value="RESPONSE_REGULATORY"/>
    <property type="match status" value="2"/>
</dbReference>
<reference evidence="6 9" key="2">
    <citation type="submission" date="2018-11" db="EMBL/GenBank/DDBJ databases">
        <title>Genome sequencing and analysis.</title>
        <authorList>
            <person name="Huang Y.-T."/>
        </authorList>
    </citation>
    <scope>NUCLEOTIDE SEQUENCE [LARGE SCALE GENOMIC DNA]</scope>
    <source>
        <strain evidence="6 9">SHIN</strain>
    </source>
</reference>
<dbReference type="InterPro" id="IPR050469">
    <property type="entry name" value="Diguanylate_Cyclase"/>
</dbReference>
<dbReference type="SMART" id="SM00448">
    <property type="entry name" value="REC"/>
    <property type="match status" value="2"/>
</dbReference>
<dbReference type="STRING" id="419475.A8A54_13030"/>
<dbReference type="KEGG" id="ops:A8A54_13030"/>
<dbReference type="CDD" id="cd01949">
    <property type="entry name" value="GGDEF"/>
    <property type="match status" value="1"/>
</dbReference>
<dbReference type="PANTHER" id="PTHR45138">
    <property type="entry name" value="REGULATORY COMPONENTS OF SENSORY TRANSDUCTION SYSTEM"/>
    <property type="match status" value="1"/>
</dbReference>
<feature type="domain" description="Response regulatory" evidence="4">
    <location>
        <begin position="161"/>
        <end position="276"/>
    </location>
</feature>
<dbReference type="FunFam" id="3.40.50.2300:FF:000574">
    <property type="entry name" value="Response regulator PleD"/>
    <property type="match status" value="1"/>
</dbReference>
<dbReference type="SMART" id="SM00267">
    <property type="entry name" value="GGDEF"/>
    <property type="match status" value="1"/>
</dbReference>
<dbReference type="NCBIfam" id="NF007135">
    <property type="entry name" value="PRK09581.1"/>
    <property type="match status" value="1"/>
</dbReference>
<evidence type="ECO:0000256" key="3">
    <source>
        <dbReference type="PROSITE-ProRule" id="PRU00169"/>
    </source>
</evidence>
<keyword evidence="8" id="KW-1185">Reference proteome</keyword>
<dbReference type="SUPFAM" id="SSF55073">
    <property type="entry name" value="Nucleotide cyclase"/>
    <property type="match status" value="1"/>
</dbReference>
<dbReference type="Pfam" id="PF00990">
    <property type="entry name" value="GGDEF"/>
    <property type="match status" value="1"/>
</dbReference>
<comment type="caution">
    <text evidence="7">The sequence shown here is derived from an EMBL/GenBank/DDBJ whole genome shotgun (WGS) entry which is preliminary data.</text>
</comment>
<dbReference type="EMBL" id="NNRM01000053">
    <property type="protein sequence ID" value="OYR20600.1"/>
    <property type="molecule type" value="Genomic_DNA"/>
</dbReference>
<accession>A0A1A9FQE2</accession>
<dbReference type="GO" id="GO:0000160">
    <property type="term" value="P:phosphorelay signal transduction system"/>
    <property type="evidence" value="ECO:0007669"/>
    <property type="project" value="InterPro"/>
</dbReference>
<dbReference type="Proteomes" id="UP000526233">
    <property type="component" value="Unassembled WGS sequence"/>
</dbReference>
<dbReference type="GO" id="GO:0052621">
    <property type="term" value="F:diguanylate cyclase activity"/>
    <property type="evidence" value="ECO:0007669"/>
    <property type="project" value="UniProtKB-EC"/>
</dbReference>
<dbReference type="EMBL" id="PKQI01000001">
    <property type="protein sequence ID" value="NNV19379.1"/>
    <property type="molecule type" value="Genomic_DNA"/>
</dbReference>
<dbReference type="GO" id="GO:1902201">
    <property type="term" value="P:negative regulation of bacterial-type flagellum-dependent cell motility"/>
    <property type="evidence" value="ECO:0007669"/>
    <property type="project" value="TreeGrafter"/>
</dbReference>
<gene>
    <name evidence="7" type="ORF">CEV34_5571</name>
    <name evidence="6" type="ORF">EHE22_02895</name>
</gene>
<dbReference type="NCBIfam" id="TIGR00254">
    <property type="entry name" value="GGDEF"/>
    <property type="match status" value="1"/>
</dbReference>
<dbReference type="SUPFAM" id="SSF52172">
    <property type="entry name" value="CheY-like"/>
    <property type="match status" value="2"/>
</dbReference>
<evidence type="ECO:0000313" key="6">
    <source>
        <dbReference type="EMBL" id="NNV19379.1"/>
    </source>
</evidence>
<dbReference type="InterPro" id="IPR011006">
    <property type="entry name" value="CheY-like_superfamily"/>
</dbReference>
<dbReference type="InterPro" id="IPR001789">
    <property type="entry name" value="Sig_transdc_resp-reg_receiver"/>
</dbReference>
<dbReference type="CDD" id="cd17538">
    <property type="entry name" value="REC_D1_PleD-like"/>
    <property type="match status" value="1"/>
</dbReference>
<dbReference type="AlphaFoldDB" id="A0A1A9FQE2"/>
<dbReference type="GO" id="GO:0043709">
    <property type="term" value="P:cell adhesion involved in single-species biofilm formation"/>
    <property type="evidence" value="ECO:0007669"/>
    <property type="project" value="TreeGrafter"/>
</dbReference>
<evidence type="ECO:0000259" key="5">
    <source>
        <dbReference type="PROSITE" id="PS50887"/>
    </source>
</evidence>
<dbReference type="Gene3D" id="3.30.70.270">
    <property type="match status" value="1"/>
</dbReference>
<proteinExistence type="predicted"/>
<feature type="modified residue" description="4-aspartylphosphate" evidence="3">
    <location>
        <position position="53"/>
    </location>
</feature>
<reference evidence="7 8" key="1">
    <citation type="submission" date="2017-07" db="EMBL/GenBank/DDBJ databases">
        <title>Phylogenetic study on the rhizospheric bacterium Ochrobactrum sp. A44.</title>
        <authorList>
            <person name="Krzyzanowska D.M."/>
            <person name="Ossowicki A."/>
            <person name="Rajewska M."/>
            <person name="Maciag T."/>
            <person name="Kaczynski Z."/>
            <person name="Czerwicka M."/>
            <person name="Jafra S."/>
        </authorList>
    </citation>
    <scope>NUCLEOTIDE SEQUENCE [LARGE SCALE GENOMIC DNA]</scope>
    <source>
        <strain evidence="7 8">CCUG 30717</strain>
    </source>
</reference>
<evidence type="ECO:0000256" key="1">
    <source>
        <dbReference type="ARBA" id="ARBA00012528"/>
    </source>
</evidence>
<sequence>MTARILVVDAAESNAKLLEALLLREYYEVVTANKGAEAIEICLGGQIDVIILDVVMSDMDGFDVCRRLKDDPRTTNIPVVILTALDSSEDKIKGLEAGADDFLSKPAQDLQLLSRVKSLARLKMVSDELFQRTGTVADTEVEALLVTKLSGRFGGGEDAARILVVDENELAAARLRLILGEDYFVDVAHDANAALIKAIENDYDSIVISADFTYYDPLRLCSQIRTIERTRLVPIILIVNEDEGALVVRALELGVNDYVMRPLEKLELYARLRTQIKRKCYNDLLRQSLHRTITMAVTDSLTGLHNRRYLDTHMPVLLSRATGRERPLSVIMIDFDHFKRVNDKYGHDGGDDVLREFAARLRKKIRGMDVMCRYGGEEFAIVLPDTDLTAATAVAERIREAVAEAPFLIIGGKHKINMTISIGIAGLRLMGGDTAEALFARTDAALYEAKKTGRNRIVLSAA</sequence>
<evidence type="ECO:0000256" key="2">
    <source>
        <dbReference type="ARBA" id="ARBA00034247"/>
    </source>
</evidence>
<dbReference type="InterPro" id="IPR000160">
    <property type="entry name" value="GGDEF_dom"/>
</dbReference>
<keyword evidence="3" id="KW-0597">Phosphoprotein</keyword>
<dbReference type="InterPro" id="IPR043128">
    <property type="entry name" value="Rev_trsase/Diguanyl_cyclase"/>
</dbReference>
<feature type="domain" description="Response regulatory" evidence="4">
    <location>
        <begin position="4"/>
        <end position="120"/>
    </location>
</feature>
<feature type="domain" description="GGDEF" evidence="5">
    <location>
        <begin position="326"/>
        <end position="462"/>
    </location>
</feature>
<name>A0A1A9FQE2_9HYPH</name>